<gene>
    <name evidence="1" type="ORF">OESDEN_03758</name>
</gene>
<proteinExistence type="predicted"/>
<dbReference type="OrthoDB" id="10265800at2759"/>
<reference evidence="1 2" key="1">
    <citation type="submission" date="2014-03" db="EMBL/GenBank/DDBJ databases">
        <title>Draft genome of the hookworm Oesophagostomum dentatum.</title>
        <authorList>
            <person name="Mitreva M."/>
        </authorList>
    </citation>
    <scope>NUCLEOTIDE SEQUENCE [LARGE SCALE GENOMIC DNA]</scope>
    <source>
        <strain evidence="1 2">OD-Hann</strain>
    </source>
</reference>
<dbReference type="Pfam" id="PF00657">
    <property type="entry name" value="Lipase_GDSL"/>
    <property type="match status" value="1"/>
</dbReference>
<organism evidence="1 2">
    <name type="scientific">Oesophagostomum dentatum</name>
    <name type="common">Nodular worm</name>
    <dbReference type="NCBI Taxonomy" id="61180"/>
    <lineage>
        <taxon>Eukaryota</taxon>
        <taxon>Metazoa</taxon>
        <taxon>Ecdysozoa</taxon>
        <taxon>Nematoda</taxon>
        <taxon>Chromadorea</taxon>
        <taxon>Rhabditida</taxon>
        <taxon>Rhabditina</taxon>
        <taxon>Rhabditomorpha</taxon>
        <taxon>Strongyloidea</taxon>
        <taxon>Strongylidae</taxon>
        <taxon>Oesophagostomum</taxon>
    </lineage>
</organism>
<dbReference type="Proteomes" id="UP000053660">
    <property type="component" value="Unassembled WGS sequence"/>
</dbReference>
<sequence length="315" mass="35365">MGAKLQCDRKVMAASDYKPLDVNHVRPGDIRIIAGMGDSYMIGTLSKNTADDMVNVFPGNSFTTGSDEKLEKHITLANILKEFNPFLIGASHGAGYHNTGFNVAICRNKSEDLPRQAKELVSRIRKKGEYLLGEWKLIIIVVGTYDLARLTCQLPLVKRPTMPFQFKQNLEKALSILQQKLPRTIISIIPMWNANAFIGARYEALNCGLTEYLKAANGLLAQAVYEIQAEQQLERNDFAITVQGFMDRMNDAFRLRNGSLNKSMYASNYFHLSKYGNAALAKLLWNSLFEGSCKETFYNNSIDISSLELKCPTKQ</sequence>
<evidence type="ECO:0000313" key="2">
    <source>
        <dbReference type="Proteomes" id="UP000053660"/>
    </source>
</evidence>
<accession>A0A0B1TKD4</accession>
<dbReference type="GO" id="GO:0006644">
    <property type="term" value="P:phospholipid metabolic process"/>
    <property type="evidence" value="ECO:0007669"/>
    <property type="project" value="TreeGrafter"/>
</dbReference>
<dbReference type="PANTHER" id="PTHR21325:SF26">
    <property type="entry name" value="LIPASE_GDSL DOMAIN-CONTAINING PROTEIN"/>
    <property type="match status" value="1"/>
</dbReference>
<dbReference type="InterPro" id="IPR038885">
    <property type="entry name" value="PLB1"/>
</dbReference>
<dbReference type="Gene3D" id="3.40.50.1110">
    <property type="entry name" value="SGNH hydrolase"/>
    <property type="match status" value="1"/>
</dbReference>
<dbReference type="InterPro" id="IPR036514">
    <property type="entry name" value="SGNH_hydro_sf"/>
</dbReference>
<dbReference type="AlphaFoldDB" id="A0A0B1TKD4"/>
<protein>
    <submittedName>
        <fullName evidence="1">GDSL-like protein</fullName>
    </submittedName>
</protein>
<name>A0A0B1TKD4_OESDE</name>
<evidence type="ECO:0000313" key="1">
    <source>
        <dbReference type="EMBL" id="KHJ96282.1"/>
    </source>
</evidence>
<keyword evidence="2" id="KW-1185">Reference proteome</keyword>
<dbReference type="GO" id="GO:0004620">
    <property type="term" value="F:phospholipase activity"/>
    <property type="evidence" value="ECO:0007669"/>
    <property type="project" value="InterPro"/>
</dbReference>
<dbReference type="SUPFAM" id="SSF52266">
    <property type="entry name" value="SGNH hydrolase"/>
    <property type="match status" value="1"/>
</dbReference>
<dbReference type="InterPro" id="IPR001087">
    <property type="entry name" value="GDSL"/>
</dbReference>
<dbReference type="PANTHER" id="PTHR21325">
    <property type="entry name" value="PHOSPHOLIPASE B, PLB1"/>
    <property type="match status" value="1"/>
</dbReference>
<dbReference type="EMBL" id="KN549707">
    <property type="protein sequence ID" value="KHJ96282.1"/>
    <property type="molecule type" value="Genomic_DNA"/>
</dbReference>